<organism evidence="2 3">
    <name type="scientific">Ensifer adhaerens</name>
    <name type="common">Sinorhizobium morelense</name>
    <dbReference type="NCBI Taxonomy" id="106592"/>
    <lineage>
        <taxon>Bacteria</taxon>
        <taxon>Pseudomonadati</taxon>
        <taxon>Pseudomonadota</taxon>
        <taxon>Alphaproteobacteria</taxon>
        <taxon>Hyphomicrobiales</taxon>
        <taxon>Rhizobiaceae</taxon>
        <taxon>Sinorhizobium/Ensifer group</taxon>
        <taxon>Ensifer</taxon>
    </lineage>
</organism>
<keyword evidence="2" id="KW-0614">Plasmid</keyword>
<dbReference type="EMBL" id="CP121310">
    <property type="protein sequence ID" value="WFP94879.1"/>
    <property type="molecule type" value="Genomic_DNA"/>
</dbReference>
<evidence type="ECO:0000256" key="1">
    <source>
        <dbReference type="SAM" id="MobiDB-lite"/>
    </source>
</evidence>
<accession>A0ABY8HRZ2</accession>
<gene>
    <name evidence="2" type="ORF">P4B07_34440</name>
</gene>
<sequence>MSNDNGTDDRNSQPTAPGTTFGRSLESQAQMADARVVATGEAVETLNVYRLVPIAEANDPRWANAPSHGVVVVAARTAGDARVVAAGGELDFMEVDAAPAEDVTTLQASAFRSEKLYSVVEIERGRSDLRRGVLSGAISVGNIRPTQE</sequence>
<feature type="region of interest" description="Disordered" evidence="1">
    <location>
        <begin position="1"/>
        <end position="25"/>
    </location>
</feature>
<evidence type="ECO:0008006" key="4">
    <source>
        <dbReference type="Google" id="ProtNLM"/>
    </source>
</evidence>
<protein>
    <recommendedName>
        <fullName evidence="4">Bacteriophage lambda head decoration protein D</fullName>
    </recommendedName>
</protein>
<geneLocation type="plasmid" evidence="2 3">
    <name>unnamedB</name>
</geneLocation>
<feature type="compositionally biased region" description="Polar residues" evidence="1">
    <location>
        <begin position="12"/>
        <end position="25"/>
    </location>
</feature>
<proteinExistence type="predicted"/>
<name>A0ABY8HRZ2_ENSAD</name>
<dbReference type="Proteomes" id="UP001214094">
    <property type="component" value="Plasmid unnamedB"/>
</dbReference>
<reference evidence="2 3" key="1">
    <citation type="submission" date="2023-03" db="EMBL/GenBank/DDBJ databases">
        <title>Comparative genome and transcriptome analysis combination mining strategies for increasing vitamin B12 production of Ensifer adhaerens strain.</title>
        <authorList>
            <person name="Yongheng L."/>
        </authorList>
    </citation>
    <scope>NUCLEOTIDE SEQUENCE [LARGE SCALE GENOMIC DNA]</scope>
    <source>
        <strain evidence="2 3">Casida A-T305</strain>
        <plasmid evidence="2 3">unnamedB</plasmid>
    </source>
</reference>
<dbReference type="RefSeq" id="WP_034800012.1">
    <property type="nucleotide sequence ID" value="NZ_CP015882.1"/>
</dbReference>
<dbReference type="GeneID" id="29523350"/>
<evidence type="ECO:0000313" key="2">
    <source>
        <dbReference type="EMBL" id="WFP94879.1"/>
    </source>
</evidence>
<keyword evidence="3" id="KW-1185">Reference proteome</keyword>
<evidence type="ECO:0000313" key="3">
    <source>
        <dbReference type="Proteomes" id="UP001214094"/>
    </source>
</evidence>